<protein>
    <submittedName>
        <fullName evidence="2">Putative RNA methylase ral function prediction only protein</fullName>
        <ecNumber evidence="2">2.1.1.144</ecNumber>
    </submittedName>
</protein>
<dbReference type="InterPro" id="IPR006342">
    <property type="entry name" value="FkbM_mtfrase"/>
</dbReference>
<dbReference type="CDD" id="cd02440">
    <property type="entry name" value="AdoMet_MTases"/>
    <property type="match status" value="1"/>
</dbReference>
<feature type="domain" description="Methyltransferase FkbM" evidence="1">
    <location>
        <begin position="43"/>
        <end position="185"/>
    </location>
</feature>
<gene>
    <name evidence="2" type="ORF">AAA799B03_00120</name>
</gene>
<name>A0A087S916_9ARCH</name>
<proteinExistence type="predicted"/>
<sequence>MILKNKDRQYLLRTTGDYWPYAEVIIADIYSKFDLRSDDIVLDLGANIGLFTVKISNKVKKVISIEPEPENFSILKKNVDMNGLTNVVLVNQALSDKKKVVKIENIGVESKISNLGNEIQADTLDNILSEKNISNPTIIKMDIEGEEKAVFESTKILKSVREIIVEVHGDENRESVLKILKKNGFNIEDTSEFNPVNAINEMIRHPISFLSGEKKNKFALTKLCVGYLCGKRQKPGSLNQYSNISMYYAKKI</sequence>
<dbReference type="InterPro" id="IPR052514">
    <property type="entry name" value="SAM-dependent_MTase"/>
</dbReference>
<dbReference type="GO" id="GO:0032259">
    <property type="term" value="P:methylation"/>
    <property type="evidence" value="ECO:0007669"/>
    <property type="project" value="UniProtKB-KW"/>
</dbReference>
<organism evidence="2 3">
    <name type="scientific">Marine Group I thaumarchaeote SCGC AAA799-B03</name>
    <dbReference type="NCBI Taxonomy" id="1502289"/>
    <lineage>
        <taxon>Archaea</taxon>
        <taxon>Nitrososphaerota</taxon>
        <taxon>Marine Group I</taxon>
    </lineage>
</organism>
<dbReference type="AlphaFoldDB" id="A0A087S916"/>
<keyword evidence="2" id="KW-0808">Transferase</keyword>
<evidence type="ECO:0000259" key="1">
    <source>
        <dbReference type="Pfam" id="PF05050"/>
    </source>
</evidence>
<dbReference type="Proteomes" id="UP000029384">
    <property type="component" value="Unassembled WGS sequence"/>
</dbReference>
<dbReference type="Gene3D" id="3.40.50.150">
    <property type="entry name" value="Vaccinia Virus protein VP39"/>
    <property type="match status" value="1"/>
</dbReference>
<dbReference type="Pfam" id="PF05050">
    <property type="entry name" value="Methyltransf_21"/>
    <property type="match status" value="1"/>
</dbReference>
<accession>A0A087S916</accession>
<dbReference type="NCBIfam" id="TIGR01444">
    <property type="entry name" value="fkbM_fam"/>
    <property type="match status" value="1"/>
</dbReference>
<dbReference type="PANTHER" id="PTHR34203">
    <property type="entry name" value="METHYLTRANSFERASE, FKBM FAMILY PROTEIN"/>
    <property type="match status" value="1"/>
</dbReference>
<keyword evidence="3" id="KW-1185">Reference proteome</keyword>
<dbReference type="PANTHER" id="PTHR34203:SF15">
    <property type="entry name" value="SLL1173 PROTEIN"/>
    <property type="match status" value="1"/>
</dbReference>
<keyword evidence="2" id="KW-0489">Methyltransferase</keyword>
<dbReference type="EC" id="2.1.1.144" evidence="2"/>
<evidence type="ECO:0000313" key="3">
    <source>
        <dbReference type="Proteomes" id="UP000029384"/>
    </source>
</evidence>
<evidence type="ECO:0000313" key="2">
    <source>
        <dbReference type="EMBL" id="KFM22220.1"/>
    </source>
</evidence>
<dbReference type="InterPro" id="IPR029063">
    <property type="entry name" value="SAM-dependent_MTases_sf"/>
</dbReference>
<dbReference type="GO" id="GO:0030798">
    <property type="term" value="F:trans-aconitate 2-methyltransferase activity"/>
    <property type="evidence" value="ECO:0007669"/>
    <property type="project" value="UniProtKB-EC"/>
</dbReference>
<reference evidence="2 3" key="1">
    <citation type="submission" date="2014-06" db="EMBL/GenBank/DDBJ databases">
        <authorList>
            <person name="Ngugi D.K."/>
            <person name="Blom J."/>
            <person name="Alam I."/>
            <person name="Rashid M."/>
            <person name="Baalawi W."/>
            <person name="Zhang G."/>
            <person name="Hikmawan T."/>
            <person name="Guan Y."/>
            <person name="Antunes A."/>
            <person name="Siam R."/>
            <person name="El-Dorry H."/>
            <person name="Bajic V."/>
            <person name="Stingl U."/>
        </authorList>
    </citation>
    <scope>NUCLEOTIDE SEQUENCE [LARGE SCALE GENOMIC DNA]</scope>
    <source>
        <strain evidence="2">SCGC AAA799-B03</strain>
    </source>
</reference>
<dbReference type="EMBL" id="JOTA01000002">
    <property type="protein sequence ID" value="KFM22220.1"/>
    <property type="molecule type" value="Genomic_DNA"/>
</dbReference>
<comment type="caution">
    <text evidence="2">The sequence shown here is derived from an EMBL/GenBank/DDBJ whole genome shotgun (WGS) entry which is preliminary data.</text>
</comment>
<dbReference type="SUPFAM" id="SSF53335">
    <property type="entry name" value="S-adenosyl-L-methionine-dependent methyltransferases"/>
    <property type="match status" value="1"/>
</dbReference>